<feature type="transmembrane region" description="Helical" evidence="1">
    <location>
        <begin position="49"/>
        <end position="69"/>
    </location>
</feature>
<evidence type="ECO:0000313" key="3">
    <source>
        <dbReference type="EMBL" id="SDM74479.1"/>
    </source>
</evidence>
<evidence type="ECO:0000259" key="2">
    <source>
        <dbReference type="Pfam" id="PF02517"/>
    </source>
</evidence>
<evidence type="ECO:0000256" key="1">
    <source>
        <dbReference type="SAM" id="Phobius"/>
    </source>
</evidence>
<feature type="transmembrane region" description="Helical" evidence="1">
    <location>
        <begin position="150"/>
        <end position="169"/>
    </location>
</feature>
<dbReference type="PANTHER" id="PTHR39430">
    <property type="entry name" value="MEMBRANE-ASSOCIATED PROTEASE-RELATED"/>
    <property type="match status" value="1"/>
</dbReference>
<dbReference type="AlphaFoldDB" id="A0A1G9VQM2"/>
<reference evidence="3 4" key="1">
    <citation type="submission" date="2016-10" db="EMBL/GenBank/DDBJ databases">
        <authorList>
            <person name="de Groot N.N."/>
        </authorList>
    </citation>
    <scope>NUCLEOTIDE SEQUENCE [LARGE SCALE GENOMIC DNA]</scope>
    <source>
        <strain evidence="3 4">DSM 16077</strain>
    </source>
</reference>
<dbReference type="PANTHER" id="PTHR39430:SF1">
    <property type="entry name" value="PROTEASE"/>
    <property type="match status" value="1"/>
</dbReference>
<protein>
    <recommendedName>
        <fullName evidence="2">CAAX prenyl protease 2/Lysostaphin resistance protein A-like domain-containing protein</fullName>
    </recommendedName>
</protein>
<dbReference type="RefSeq" id="WP_091771551.1">
    <property type="nucleotide sequence ID" value="NZ_FNHG01000020.1"/>
</dbReference>
<dbReference type="OrthoDB" id="193898at2"/>
<feature type="transmembrane region" description="Helical" evidence="1">
    <location>
        <begin position="117"/>
        <end position="138"/>
    </location>
</feature>
<feature type="domain" description="CAAX prenyl protease 2/Lysostaphin resistance protein A-like" evidence="2">
    <location>
        <begin position="121"/>
        <end position="211"/>
    </location>
</feature>
<gene>
    <name evidence="3" type="ORF">SAMN04488568_12046</name>
</gene>
<keyword evidence="1" id="KW-0812">Transmembrane</keyword>
<name>A0A1G9VQM2_9PROT</name>
<organism evidence="3 4">
    <name type="scientific">Maricaulis salignorans</name>
    <dbReference type="NCBI Taxonomy" id="144026"/>
    <lineage>
        <taxon>Bacteria</taxon>
        <taxon>Pseudomonadati</taxon>
        <taxon>Pseudomonadota</taxon>
        <taxon>Alphaproteobacteria</taxon>
        <taxon>Maricaulales</taxon>
        <taxon>Maricaulaceae</taxon>
        <taxon>Maricaulis</taxon>
    </lineage>
</organism>
<dbReference type="Pfam" id="PF02517">
    <property type="entry name" value="Rce1-like"/>
    <property type="match status" value="1"/>
</dbReference>
<accession>A0A1G9VQM2</accession>
<dbReference type="InterPro" id="IPR003675">
    <property type="entry name" value="Rce1/LyrA-like_dom"/>
</dbReference>
<feature type="transmembrane region" description="Helical" evidence="1">
    <location>
        <begin position="252"/>
        <end position="270"/>
    </location>
</feature>
<feature type="transmembrane region" description="Helical" evidence="1">
    <location>
        <begin position="175"/>
        <end position="195"/>
    </location>
</feature>
<feature type="transmembrane region" description="Helical" evidence="1">
    <location>
        <begin position="81"/>
        <end position="105"/>
    </location>
</feature>
<dbReference type="EMBL" id="FNHG01000020">
    <property type="protein sequence ID" value="SDM74479.1"/>
    <property type="molecule type" value="Genomic_DNA"/>
</dbReference>
<keyword evidence="4" id="KW-1185">Reference proteome</keyword>
<sequence>MSKLNPLFRATAQIIAALLAVAVMAALTRLALLPALQGLLHLDDNALSYVRRGLMLLAFALGYWGYVRWVEKRPAFELSPALGTILLTGMGGAALIGLPVAFLYLTGNYQLVGTGGFGGMAGVAMVILAAAMFEEVVFRGIAFGIVERHFGSWAALFVPTVVFSAAHIFNAHWGGWLSFATGVTIGGIWTLTYMLTRNLWAVMLNHALWNFTIFATGLPLTGMQDWRELAPLRSEVRGPDWMSGGLAGPEDTVLMLVVSSLAVFVLLLIARRRGQFRPAGSGAAMVQHESRTQAGAG</sequence>
<dbReference type="GO" id="GO:0080120">
    <property type="term" value="P:CAAX-box protein maturation"/>
    <property type="evidence" value="ECO:0007669"/>
    <property type="project" value="UniProtKB-ARBA"/>
</dbReference>
<proteinExistence type="predicted"/>
<dbReference type="Proteomes" id="UP000199759">
    <property type="component" value="Unassembled WGS sequence"/>
</dbReference>
<evidence type="ECO:0000313" key="4">
    <source>
        <dbReference type="Proteomes" id="UP000199759"/>
    </source>
</evidence>
<dbReference type="GO" id="GO:0004175">
    <property type="term" value="F:endopeptidase activity"/>
    <property type="evidence" value="ECO:0007669"/>
    <property type="project" value="UniProtKB-ARBA"/>
</dbReference>
<keyword evidence="1" id="KW-1133">Transmembrane helix</keyword>
<keyword evidence="1" id="KW-0472">Membrane</keyword>
<feature type="transmembrane region" description="Helical" evidence="1">
    <location>
        <begin position="207"/>
        <end position="224"/>
    </location>
</feature>